<evidence type="ECO:0000313" key="7">
    <source>
        <dbReference type="Proteomes" id="UP001610446"/>
    </source>
</evidence>
<sequence>MNLNQLSLDPLVRERMLISARTMRQRQFEEILAARQERASSKARAREAGRSIRDPLVWQMGAVGCYEDLPLTNPNDLAFIQEPPCFLEIPYCLREFESNCRRGTPLAVQRIISSESPTPTPAFLHHGLCLALKAGNVEVSRSLLAIGAPIVRRTPDNILLAPVDRQIPLFELLSTHGWTPNTPAEYGAVLLPSVLANHAVLRWFLTHGANPNLGKQQEYRYGGPCTESCDALEKAAYQGDVEAARMLLDAGAVIQNGFPLHAAAAALPPGANPHVGLVTLSKDFDISRIPVMALLIERGADINLKQGPQRGNMVPGYAIVEAVMGGAVERVRLLLNHGADPTKRGPWGSAVDYATRMGSEEMRTHTGGLCSRDELPLPTSQSVSQRRRLFPRIVSFLGAISFLWLTLHWFPTVLPNFRLSPCHLHTQTNHDATSLDGDRGLPLNSILADSERVPFEAHIMSKCPDARDCIRELVVPTMERVGDKVDFELSFIASVSNKSSDVECMHGPTECIGDMLMLCAANLPFPPESNAGQVVALQTPPVRYLGFSNCLISNYEEIPDRTLVEQCALEYGIDFDALNECVSQQDDNPNQGSGGDRLSGVALLRKSARHSAELGVRTSCTVRVDDTVWCVRDGGAWKDCAQGGEGSQVSVLVDQIEKLWKQRN</sequence>
<proteinExistence type="inferred from homology"/>
<keyword evidence="3" id="KW-0964">Secreted</keyword>
<keyword evidence="4" id="KW-0732">Signal</keyword>
<dbReference type="PANTHER" id="PTHR13234">
    <property type="entry name" value="GAMMA-INTERFERON INDUCIBLE LYSOSOMAL THIOL REDUCTASE GILT"/>
    <property type="match status" value="1"/>
</dbReference>
<name>A0ABR4JED9_9EURO</name>
<evidence type="ECO:0000256" key="2">
    <source>
        <dbReference type="ARBA" id="ARBA00005679"/>
    </source>
</evidence>
<dbReference type="SUPFAM" id="SSF48403">
    <property type="entry name" value="Ankyrin repeat"/>
    <property type="match status" value="1"/>
</dbReference>
<keyword evidence="7" id="KW-1185">Reference proteome</keyword>
<accession>A0ABR4JED9</accession>
<comment type="subcellular location">
    <subcellularLocation>
        <location evidence="1">Secreted</location>
    </subcellularLocation>
</comment>
<evidence type="ECO:0000256" key="5">
    <source>
        <dbReference type="ARBA" id="ARBA00023180"/>
    </source>
</evidence>
<evidence type="ECO:0000256" key="3">
    <source>
        <dbReference type="ARBA" id="ARBA00022525"/>
    </source>
</evidence>
<reference evidence="6 7" key="1">
    <citation type="submission" date="2024-07" db="EMBL/GenBank/DDBJ databases">
        <title>Section-level genome sequencing and comparative genomics of Aspergillus sections Usti and Cavernicolus.</title>
        <authorList>
            <consortium name="Lawrence Berkeley National Laboratory"/>
            <person name="Nybo J.L."/>
            <person name="Vesth T.C."/>
            <person name="Theobald S."/>
            <person name="Frisvad J.C."/>
            <person name="Larsen T.O."/>
            <person name="Kjaerboelling I."/>
            <person name="Rothschild-Mancinelli K."/>
            <person name="Lyhne E.K."/>
            <person name="Kogle M.E."/>
            <person name="Barry K."/>
            <person name="Clum A."/>
            <person name="Na H."/>
            <person name="Ledsgaard L."/>
            <person name="Lin J."/>
            <person name="Lipzen A."/>
            <person name="Kuo A."/>
            <person name="Riley R."/>
            <person name="Mondo S."/>
            <person name="Labutti K."/>
            <person name="Haridas S."/>
            <person name="Pangalinan J."/>
            <person name="Salamov A.A."/>
            <person name="Simmons B.A."/>
            <person name="Magnuson J.K."/>
            <person name="Chen J."/>
            <person name="Drula E."/>
            <person name="Henrissat B."/>
            <person name="Wiebenga A."/>
            <person name="Lubbers R.J."/>
            <person name="Gomes A.C."/>
            <person name="Makela M.R."/>
            <person name="Stajich J."/>
            <person name="Grigoriev I.V."/>
            <person name="Mortensen U.H."/>
            <person name="De Vries R.P."/>
            <person name="Baker S.E."/>
            <person name="Andersen M.R."/>
        </authorList>
    </citation>
    <scope>NUCLEOTIDE SEQUENCE [LARGE SCALE GENOMIC DNA]</scope>
    <source>
        <strain evidence="6 7">CBS 123904</strain>
    </source>
</reference>
<comment type="caution">
    <text evidence="6">The sequence shown here is derived from an EMBL/GenBank/DDBJ whole genome shotgun (WGS) entry which is preliminary data.</text>
</comment>
<dbReference type="Pfam" id="PF03227">
    <property type="entry name" value="GILT"/>
    <property type="match status" value="1"/>
</dbReference>
<dbReference type="Proteomes" id="UP001610446">
    <property type="component" value="Unassembled WGS sequence"/>
</dbReference>
<dbReference type="InterPro" id="IPR004911">
    <property type="entry name" value="Interferon-induced_GILT"/>
</dbReference>
<keyword evidence="5" id="KW-0325">Glycoprotein</keyword>
<dbReference type="InterPro" id="IPR036770">
    <property type="entry name" value="Ankyrin_rpt-contain_sf"/>
</dbReference>
<comment type="similarity">
    <text evidence="2">Belongs to the GILT family.</text>
</comment>
<evidence type="ECO:0000256" key="4">
    <source>
        <dbReference type="ARBA" id="ARBA00022729"/>
    </source>
</evidence>
<evidence type="ECO:0000313" key="6">
    <source>
        <dbReference type="EMBL" id="KAL2838241.1"/>
    </source>
</evidence>
<dbReference type="PANTHER" id="PTHR13234:SF8">
    <property type="entry name" value="GAMMA-INTERFERON-INDUCIBLE LYSOSOMAL THIOL REDUCTASE"/>
    <property type="match status" value="1"/>
</dbReference>
<dbReference type="InterPro" id="IPR002110">
    <property type="entry name" value="Ankyrin_rpt"/>
</dbReference>
<organism evidence="6 7">
    <name type="scientific">Aspergillus pseudoustus</name>
    <dbReference type="NCBI Taxonomy" id="1810923"/>
    <lineage>
        <taxon>Eukaryota</taxon>
        <taxon>Fungi</taxon>
        <taxon>Dikarya</taxon>
        <taxon>Ascomycota</taxon>
        <taxon>Pezizomycotina</taxon>
        <taxon>Eurotiomycetes</taxon>
        <taxon>Eurotiomycetidae</taxon>
        <taxon>Eurotiales</taxon>
        <taxon>Aspergillaceae</taxon>
        <taxon>Aspergillus</taxon>
        <taxon>Aspergillus subgen. Nidulantes</taxon>
    </lineage>
</organism>
<evidence type="ECO:0000256" key="1">
    <source>
        <dbReference type="ARBA" id="ARBA00004613"/>
    </source>
</evidence>
<gene>
    <name evidence="6" type="ORF">BJY01DRAFT_237543</name>
</gene>
<dbReference type="SMART" id="SM00248">
    <property type="entry name" value="ANK"/>
    <property type="match status" value="4"/>
</dbReference>
<dbReference type="EMBL" id="JBFXLU010000148">
    <property type="protein sequence ID" value="KAL2838241.1"/>
    <property type="molecule type" value="Genomic_DNA"/>
</dbReference>
<evidence type="ECO:0008006" key="8">
    <source>
        <dbReference type="Google" id="ProtNLM"/>
    </source>
</evidence>
<dbReference type="Gene3D" id="1.25.40.20">
    <property type="entry name" value="Ankyrin repeat-containing domain"/>
    <property type="match status" value="1"/>
</dbReference>
<protein>
    <recommendedName>
        <fullName evidence="8">Ankyrin repeat-containing domain protein</fullName>
    </recommendedName>
</protein>